<dbReference type="Proteomes" id="UP000606974">
    <property type="component" value="Unassembled WGS sequence"/>
</dbReference>
<accession>A0A8H7E8N3</accession>
<name>A0A8H7E8N3_9EURO</name>
<evidence type="ECO:0000313" key="2">
    <source>
        <dbReference type="EMBL" id="KAF7513342.1"/>
    </source>
</evidence>
<gene>
    <name evidence="2" type="ORF">GJ744_009763</name>
</gene>
<proteinExistence type="predicted"/>
<feature type="region of interest" description="Disordered" evidence="1">
    <location>
        <begin position="26"/>
        <end position="45"/>
    </location>
</feature>
<sequence>MQRFGGDDRRKVERFLEPFGRFLYGEGDGDGAGGEKGAGIGWGTQGEREVREFGADGLVRVVRDDEEAWEQPMRVWECMLRAQL</sequence>
<protein>
    <submittedName>
        <fullName evidence="2">Uncharacterized protein</fullName>
    </submittedName>
</protein>
<evidence type="ECO:0000256" key="1">
    <source>
        <dbReference type="SAM" id="MobiDB-lite"/>
    </source>
</evidence>
<organism evidence="2 3">
    <name type="scientific">Endocarpon pusillum</name>
    <dbReference type="NCBI Taxonomy" id="364733"/>
    <lineage>
        <taxon>Eukaryota</taxon>
        <taxon>Fungi</taxon>
        <taxon>Dikarya</taxon>
        <taxon>Ascomycota</taxon>
        <taxon>Pezizomycotina</taxon>
        <taxon>Eurotiomycetes</taxon>
        <taxon>Chaetothyriomycetidae</taxon>
        <taxon>Verrucariales</taxon>
        <taxon>Verrucariaceae</taxon>
        <taxon>Endocarpon</taxon>
    </lineage>
</organism>
<keyword evidence="3" id="KW-1185">Reference proteome</keyword>
<comment type="caution">
    <text evidence="2">The sequence shown here is derived from an EMBL/GenBank/DDBJ whole genome shotgun (WGS) entry which is preliminary data.</text>
</comment>
<evidence type="ECO:0000313" key="3">
    <source>
        <dbReference type="Proteomes" id="UP000606974"/>
    </source>
</evidence>
<dbReference type="EMBL" id="JAACFV010000006">
    <property type="protein sequence ID" value="KAF7513342.1"/>
    <property type="molecule type" value="Genomic_DNA"/>
</dbReference>
<reference evidence="2" key="1">
    <citation type="submission" date="2020-02" db="EMBL/GenBank/DDBJ databases">
        <authorList>
            <person name="Palmer J.M."/>
        </authorList>
    </citation>
    <scope>NUCLEOTIDE SEQUENCE</scope>
    <source>
        <strain evidence="2">EPUS1.4</strain>
        <tissue evidence="2">Thallus</tissue>
    </source>
</reference>
<feature type="compositionally biased region" description="Gly residues" evidence="1">
    <location>
        <begin position="30"/>
        <end position="44"/>
    </location>
</feature>
<dbReference type="AlphaFoldDB" id="A0A8H7E8N3"/>